<dbReference type="AlphaFoldDB" id="A0A327YPL8"/>
<name>A0A327YPL8_9FLAO</name>
<protein>
    <submittedName>
        <fullName evidence="1">Uncharacterized protein</fullName>
    </submittedName>
</protein>
<proteinExistence type="predicted"/>
<evidence type="ECO:0000313" key="1">
    <source>
        <dbReference type="EMBL" id="RAK21605.1"/>
    </source>
</evidence>
<keyword evidence="2" id="KW-1185">Reference proteome</keyword>
<evidence type="ECO:0000313" key="2">
    <source>
        <dbReference type="Proteomes" id="UP000249620"/>
    </source>
</evidence>
<dbReference type="OrthoDB" id="1366906at2"/>
<reference evidence="1 2" key="1">
    <citation type="submission" date="2018-06" db="EMBL/GenBank/DDBJ databases">
        <title>Genomic Encyclopedia of Type Strains, Phase III (KMG-III): the genomes of soil and plant-associated and newly described type strains.</title>
        <authorList>
            <person name="Whitman W."/>
        </authorList>
    </citation>
    <scope>NUCLEOTIDE SEQUENCE [LARGE SCALE GENOMIC DNA]</scope>
    <source>
        <strain evidence="1 2">CGMCC 1.12398</strain>
    </source>
</reference>
<dbReference type="EMBL" id="QLMI01000005">
    <property type="protein sequence ID" value="RAK21605.1"/>
    <property type="molecule type" value="Genomic_DNA"/>
</dbReference>
<organism evidence="1 2">
    <name type="scientific">Flavobacterium aquaticum</name>
    <dbReference type="NCBI Taxonomy" id="1236486"/>
    <lineage>
        <taxon>Bacteria</taxon>
        <taxon>Pseudomonadati</taxon>
        <taxon>Bacteroidota</taxon>
        <taxon>Flavobacteriia</taxon>
        <taxon>Flavobacteriales</taxon>
        <taxon>Flavobacteriaceae</taxon>
        <taxon>Flavobacterium</taxon>
    </lineage>
</organism>
<dbReference type="Proteomes" id="UP000249620">
    <property type="component" value="Unassembled WGS sequence"/>
</dbReference>
<gene>
    <name evidence="1" type="ORF">B0I03_10537</name>
</gene>
<sequence length="135" mass="15645">MNKERLEELLQIGYEQIMNDESLRNEMMDYYKFLFPNSGCSNCKNKHKKYFDKLQSEGVELLKPQVENSGFKLRNNIGVLGINFGGGKSITIDNAPDELCIEFLKANPNRISLFEVYPENWVELINNENDNADEE</sequence>
<dbReference type="RefSeq" id="WP_111567065.1">
    <property type="nucleotide sequence ID" value="NZ_QLMI01000005.1"/>
</dbReference>
<comment type="caution">
    <text evidence="1">The sequence shown here is derived from an EMBL/GenBank/DDBJ whole genome shotgun (WGS) entry which is preliminary data.</text>
</comment>
<accession>A0A327YPL8</accession>